<name>A0AAW1MES3_POPJA</name>
<dbReference type="EMBL" id="JASPKY010000060">
    <property type="protein sequence ID" value="KAK9744265.1"/>
    <property type="molecule type" value="Genomic_DNA"/>
</dbReference>
<comment type="caution">
    <text evidence="2">The sequence shown here is derived from an EMBL/GenBank/DDBJ whole genome shotgun (WGS) entry which is preliminary data.</text>
</comment>
<sequence length="330" mass="38785">MKHFQFTKQQGLLVAPPVNNSPPEFFQLIADDDFYNLVVEETNKYAVDVFLSGIGEHSRITKWKPLTVPELRIFFGLLLHMGTIRINRIQDCWKTHPFFNLQCFSDHMGRDQPGKNLSLDESMVLWRGRLIFRQFIKNKRHKYGIKFYMLTEPDGLVLNVSIYTGALDAIGGKGHAKKFVLHLMKDRLHCGHSLFMDNFYNSFELAQELIKNETYCTGILRADRKGNPKEVVSIKLNKGETKCKYCDDVMIGKWRDKRDVLYISTEFQNDMTEYENKREFQNDMTEYENKRGQMKNKPLPILKYNENMSGIDRQDQIMSYYPCDRKTLKV</sequence>
<evidence type="ECO:0000259" key="1">
    <source>
        <dbReference type="Pfam" id="PF13843"/>
    </source>
</evidence>
<dbReference type="Proteomes" id="UP001458880">
    <property type="component" value="Unassembled WGS sequence"/>
</dbReference>
<dbReference type="PANTHER" id="PTHR46599:SF3">
    <property type="entry name" value="PIGGYBAC TRANSPOSABLE ELEMENT-DERIVED PROTEIN 4"/>
    <property type="match status" value="1"/>
</dbReference>
<protein>
    <submittedName>
        <fullName evidence="2">Transposase IS4</fullName>
    </submittedName>
</protein>
<feature type="domain" description="PiggyBac transposable element-derived protein" evidence="1">
    <location>
        <begin position="113"/>
        <end position="328"/>
    </location>
</feature>
<dbReference type="PANTHER" id="PTHR46599">
    <property type="entry name" value="PIGGYBAC TRANSPOSABLE ELEMENT-DERIVED PROTEIN 4"/>
    <property type="match status" value="1"/>
</dbReference>
<proteinExistence type="predicted"/>
<gene>
    <name evidence="2" type="ORF">QE152_g7896</name>
</gene>
<dbReference type="AlphaFoldDB" id="A0AAW1MES3"/>
<accession>A0AAW1MES3</accession>
<evidence type="ECO:0000313" key="3">
    <source>
        <dbReference type="Proteomes" id="UP001458880"/>
    </source>
</evidence>
<feature type="domain" description="PiggyBac transposable element-derived protein" evidence="1">
    <location>
        <begin position="21"/>
        <end position="111"/>
    </location>
</feature>
<reference evidence="2 3" key="1">
    <citation type="journal article" date="2024" name="BMC Genomics">
        <title>De novo assembly and annotation of Popillia japonica's genome with initial clues to its potential as an invasive pest.</title>
        <authorList>
            <person name="Cucini C."/>
            <person name="Boschi S."/>
            <person name="Funari R."/>
            <person name="Cardaioli E."/>
            <person name="Iannotti N."/>
            <person name="Marturano G."/>
            <person name="Paoli F."/>
            <person name="Bruttini M."/>
            <person name="Carapelli A."/>
            <person name="Frati F."/>
            <person name="Nardi F."/>
        </authorList>
    </citation>
    <scope>NUCLEOTIDE SEQUENCE [LARGE SCALE GENOMIC DNA]</scope>
    <source>
        <strain evidence="2">DMR45628</strain>
    </source>
</reference>
<evidence type="ECO:0000313" key="2">
    <source>
        <dbReference type="EMBL" id="KAK9744265.1"/>
    </source>
</evidence>
<dbReference type="InterPro" id="IPR029526">
    <property type="entry name" value="PGBD"/>
</dbReference>
<dbReference type="Pfam" id="PF13843">
    <property type="entry name" value="DDE_Tnp_1_7"/>
    <property type="match status" value="2"/>
</dbReference>
<keyword evidence="3" id="KW-1185">Reference proteome</keyword>
<organism evidence="2 3">
    <name type="scientific">Popillia japonica</name>
    <name type="common">Japanese beetle</name>
    <dbReference type="NCBI Taxonomy" id="7064"/>
    <lineage>
        <taxon>Eukaryota</taxon>
        <taxon>Metazoa</taxon>
        <taxon>Ecdysozoa</taxon>
        <taxon>Arthropoda</taxon>
        <taxon>Hexapoda</taxon>
        <taxon>Insecta</taxon>
        <taxon>Pterygota</taxon>
        <taxon>Neoptera</taxon>
        <taxon>Endopterygota</taxon>
        <taxon>Coleoptera</taxon>
        <taxon>Polyphaga</taxon>
        <taxon>Scarabaeiformia</taxon>
        <taxon>Scarabaeidae</taxon>
        <taxon>Rutelinae</taxon>
        <taxon>Popillia</taxon>
    </lineage>
</organism>